<feature type="non-terminal residue" evidence="1">
    <location>
        <position position="1"/>
    </location>
</feature>
<accession>A0A146KWV7</accession>
<protein>
    <submittedName>
        <fullName evidence="1">Uncharacterized protein</fullName>
    </submittedName>
</protein>
<sequence length="183" mass="21382">VHIFCSQHQVDKCKKCLCRAYPFSMASRNRNMVIPTLRPYHMMHFSWIFWPRNQQQEKNKTMNVEEEYCTSTLQMKHNLAECSFVNSADTVNKTVFCENVLFVYLEVPVLGLEMLEQLSGTSNVFKKQFPGQKLNKTEEMKNKRYTGNGEGGRNPMVTLQHYSGIFLKNRNCSISPFELKNHL</sequence>
<reference evidence="1" key="1">
    <citation type="journal article" date="2016" name="Gigascience">
        <title>De novo construction of an expanded transcriptome assembly for the western tarnished plant bug, Lygus hesperus.</title>
        <authorList>
            <person name="Tassone E.E."/>
            <person name="Geib S.M."/>
            <person name="Hall B."/>
            <person name="Fabrick J.A."/>
            <person name="Brent C.S."/>
            <person name="Hull J.J."/>
        </authorList>
    </citation>
    <scope>NUCLEOTIDE SEQUENCE</scope>
</reference>
<dbReference type="EMBL" id="GDHC01019097">
    <property type="protein sequence ID" value="JAP99531.1"/>
    <property type="molecule type" value="Transcribed_RNA"/>
</dbReference>
<name>A0A146KWV7_LYGHE</name>
<organism evidence="1">
    <name type="scientific">Lygus hesperus</name>
    <name type="common">Western plant bug</name>
    <dbReference type="NCBI Taxonomy" id="30085"/>
    <lineage>
        <taxon>Eukaryota</taxon>
        <taxon>Metazoa</taxon>
        <taxon>Ecdysozoa</taxon>
        <taxon>Arthropoda</taxon>
        <taxon>Hexapoda</taxon>
        <taxon>Insecta</taxon>
        <taxon>Pterygota</taxon>
        <taxon>Neoptera</taxon>
        <taxon>Paraneoptera</taxon>
        <taxon>Hemiptera</taxon>
        <taxon>Heteroptera</taxon>
        <taxon>Panheteroptera</taxon>
        <taxon>Cimicomorpha</taxon>
        <taxon>Miridae</taxon>
        <taxon>Mirini</taxon>
        <taxon>Lygus</taxon>
    </lineage>
</organism>
<dbReference type="AlphaFoldDB" id="A0A146KWV7"/>
<proteinExistence type="predicted"/>
<gene>
    <name evidence="1" type="ORF">g.47961</name>
</gene>
<evidence type="ECO:0000313" key="1">
    <source>
        <dbReference type="EMBL" id="JAP99531.1"/>
    </source>
</evidence>